<evidence type="ECO:0000256" key="17">
    <source>
        <dbReference type="ARBA" id="ARBA00023170"/>
    </source>
</evidence>
<dbReference type="SUPFAM" id="SSF56112">
    <property type="entry name" value="Protein kinase-like (PK-like)"/>
    <property type="match status" value="1"/>
</dbReference>
<evidence type="ECO:0000256" key="19">
    <source>
        <dbReference type="SAM" id="MobiDB-lite"/>
    </source>
</evidence>
<evidence type="ECO:0000256" key="20">
    <source>
        <dbReference type="SAM" id="Phobius"/>
    </source>
</evidence>
<dbReference type="InterPro" id="IPR001611">
    <property type="entry name" value="Leu-rich_rpt"/>
</dbReference>
<comment type="subcellular location">
    <subcellularLocation>
        <location evidence="1">Cell membrane</location>
        <topology evidence="1">Single-pass membrane protein</topology>
    </subcellularLocation>
    <subcellularLocation>
        <location evidence="2">Membrane</location>
        <topology evidence="2">Single-pass type I membrane protein</topology>
    </subcellularLocation>
</comment>
<dbReference type="InterPro" id="IPR051716">
    <property type="entry name" value="Plant_RL_S/T_kinase"/>
</dbReference>
<keyword evidence="15 20" id="KW-1133">Transmembrane helix</keyword>
<keyword evidence="7" id="KW-0433">Leucine-rich repeat</keyword>
<comment type="caution">
    <text evidence="22">The sequence shown here is derived from an EMBL/GenBank/DDBJ whole genome shotgun (WGS) entry which is preliminary data.</text>
</comment>
<dbReference type="GO" id="GO:0004674">
    <property type="term" value="F:protein serine/threonine kinase activity"/>
    <property type="evidence" value="ECO:0007669"/>
    <property type="project" value="UniProtKB-KW"/>
</dbReference>
<dbReference type="InterPro" id="IPR003591">
    <property type="entry name" value="Leu-rich_rpt_typical-subtyp"/>
</dbReference>
<gene>
    <name evidence="22" type="ORF">HYC85_017531</name>
</gene>
<keyword evidence="13" id="KW-0418">Kinase</keyword>
<dbReference type="SMART" id="SM00365">
    <property type="entry name" value="LRR_SD22"/>
    <property type="match status" value="6"/>
</dbReference>
<dbReference type="PANTHER" id="PTHR48053">
    <property type="entry name" value="LEUCINE RICH REPEAT FAMILY PROTEIN, EXPRESSED"/>
    <property type="match status" value="1"/>
</dbReference>
<dbReference type="SMART" id="SM00220">
    <property type="entry name" value="S_TKc"/>
    <property type="match status" value="1"/>
</dbReference>
<protein>
    <recommendedName>
        <fullName evidence="4">non-specific serine/threonine protein kinase</fullName>
        <ecNumber evidence="4">2.7.11.1</ecNumber>
    </recommendedName>
</protein>
<organism evidence="22 23">
    <name type="scientific">Camellia sinensis</name>
    <name type="common">Tea plant</name>
    <name type="synonym">Thea sinensis</name>
    <dbReference type="NCBI Taxonomy" id="4442"/>
    <lineage>
        <taxon>Eukaryota</taxon>
        <taxon>Viridiplantae</taxon>
        <taxon>Streptophyta</taxon>
        <taxon>Embryophyta</taxon>
        <taxon>Tracheophyta</taxon>
        <taxon>Spermatophyta</taxon>
        <taxon>Magnoliopsida</taxon>
        <taxon>eudicotyledons</taxon>
        <taxon>Gunneridae</taxon>
        <taxon>Pentapetalae</taxon>
        <taxon>asterids</taxon>
        <taxon>Ericales</taxon>
        <taxon>Theaceae</taxon>
        <taxon>Camellia</taxon>
    </lineage>
</organism>
<dbReference type="FunFam" id="3.80.10.10:FF:000288">
    <property type="entry name" value="LRR receptor-like serine/threonine-protein kinase EFR"/>
    <property type="match status" value="1"/>
</dbReference>
<evidence type="ECO:0000256" key="13">
    <source>
        <dbReference type="ARBA" id="ARBA00022777"/>
    </source>
</evidence>
<evidence type="ECO:0000256" key="4">
    <source>
        <dbReference type="ARBA" id="ARBA00012513"/>
    </source>
</evidence>
<dbReference type="InterPro" id="IPR032675">
    <property type="entry name" value="LRR_dom_sf"/>
</dbReference>
<sequence>MVWGRGEENMALPSQIKNGDTTLDSGHARLDQLGYKQELKRDPQFAVRDHENGVRVSSEGLNGDDVCDVEVSNKTLIVEAEKDFGEHERQDDEKGLGDGDSSELIRDGSDKNEEFDQNGSLESTNESGKDCGNEDDDKGGEGAIMVMVSQTGSVGFIAFLVCSVLVGSVISLEPSSEVQIEALKAFKNSITNDPFGALLDWNNTKLHHCNWSGIACDTSSNQVISVSFPDKQLKGEISPFLGNISTLQILDLSLNSLTGHIPPQLGLCSQLLELSFYSNSLSGPIPPELGNLRNVQSIDLGNNSLNGSIPESICNCTALLELGIIFNNLTGTIPSNFGNLVNLQLFVAFDNSLVGSIPTSIGRLEALQAFDLSQNQLSGVIPREIGNLTNLEELQLFDNLLVGKIPSELGHCRKLVLVNIYTNQFTGSIPPELGHLANLESLRLYQNKLNSTIPLPLFQAKSIIYLGLSQNELMGTIPSEIGSLRSLRILTLHSNRLTGEIPPSLTTLSNLTYLSLGLNFLTGSLPSNIGLLYNLKNLSSNRNLLEGSIPSSITNCTRLLYIDLAYNKLNGQIPQGLGQLTNLTVLSLGPNNMFGEIPDDLFNCSNLEKLNLGENNFSGSLKPGIGNLFNLQILQLHFNSFVGTIPREIGNLTKLMSLWLHTNNLSGLVPPQLSKLSLLQGLFLHKNAIEGPIPDQIFELKQLTNVQLQYNRFRGPIPDAFAKLEFLSYLDLSGNMLNGSIPKGMAQLSRLTSLDLSHNHLTGLIPGSVIASMKNMQIYLNFSYNLLAGTIPDELRKLEMVQAIDISNNNLSGNIPESLEGCRNLFYLDLSGNKLGGPIPGKIFSQINMLTRLNLSRNLLDGTLPENLANLKHLSSLDLSQNRLKGMLPESYANISSLKHLNLSFNQLEGRVPESGIFKNINASSLEGNQALCGTTSFLSPCSTKNYGLSKKTILILAVLGSVSVLLFLVLVLCIFNRYTKKEKPERVENSEPEYASALSLERFDQKDLEHATDFFSEDNVIGVSSLSTVYKGRLEDGQTIAVKKLNLQQFPAESDKCFYNEIKTLSQLRHRNLVKILGYAWESRKLKALVLEYMENGNMESIIHDPCTDHSRWTLSHRIDTLVSVASGLVYLHSGYDFPIVHCDLKPSNILLDEKWEAHVSDFGTARMLGVHLQDGSSLSSSAFQGTIGYIAPEFAYMRKVTTKVDVFSFGIIVMELLTKQRPTGLTQEDGLSITLPQLVERALANGINRLLHVVDPLLASQVSKEQEMVEALLKLALSCTCTAPEDRPDMDEILSSILKLSKHRIVSKQ</sequence>
<dbReference type="FunFam" id="3.30.200.20:FF:001009">
    <property type="entry name" value="LRR receptor-like serine/threonine-protein kinase FLS2"/>
    <property type="match status" value="1"/>
</dbReference>
<dbReference type="GO" id="GO:0006952">
    <property type="term" value="P:defense response"/>
    <property type="evidence" value="ECO:0007669"/>
    <property type="project" value="UniProtKB-ARBA"/>
</dbReference>
<dbReference type="PROSITE" id="PS00108">
    <property type="entry name" value="PROTEIN_KINASE_ST"/>
    <property type="match status" value="1"/>
</dbReference>
<feature type="region of interest" description="Disordered" evidence="19">
    <location>
        <begin position="1"/>
        <end position="25"/>
    </location>
</feature>
<keyword evidence="17" id="KW-0675">Receptor</keyword>
<dbReference type="Proteomes" id="UP000593564">
    <property type="component" value="Unassembled WGS sequence"/>
</dbReference>
<evidence type="ECO:0000256" key="5">
    <source>
        <dbReference type="ARBA" id="ARBA00022475"/>
    </source>
</evidence>
<keyword evidence="10" id="KW-0732">Signal</keyword>
<dbReference type="GO" id="GO:0005886">
    <property type="term" value="C:plasma membrane"/>
    <property type="evidence" value="ECO:0007669"/>
    <property type="project" value="UniProtKB-SubCell"/>
</dbReference>
<dbReference type="CDD" id="cd14066">
    <property type="entry name" value="STKc_IRAK"/>
    <property type="match status" value="1"/>
</dbReference>
<dbReference type="EC" id="2.7.11.1" evidence="4"/>
<feature type="region of interest" description="Disordered" evidence="19">
    <location>
        <begin position="80"/>
        <end position="138"/>
    </location>
</feature>
<evidence type="ECO:0000256" key="16">
    <source>
        <dbReference type="ARBA" id="ARBA00023136"/>
    </source>
</evidence>
<evidence type="ECO:0000256" key="8">
    <source>
        <dbReference type="ARBA" id="ARBA00022679"/>
    </source>
</evidence>
<evidence type="ECO:0000256" key="18">
    <source>
        <dbReference type="ARBA" id="ARBA00023180"/>
    </source>
</evidence>
<dbReference type="Gene3D" id="3.30.200.20">
    <property type="entry name" value="Phosphorylase Kinase, domain 1"/>
    <property type="match status" value="1"/>
</dbReference>
<reference evidence="23" key="1">
    <citation type="journal article" date="2020" name="Nat. Commun.">
        <title>Genome assembly of wild tea tree DASZ reveals pedigree and selection history of tea varieties.</title>
        <authorList>
            <person name="Zhang W."/>
            <person name="Zhang Y."/>
            <person name="Qiu H."/>
            <person name="Guo Y."/>
            <person name="Wan H."/>
            <person name="Zhang X."/>
            <person name="Scossa F."/>
            <person name="Alseekh S."/>
            <person name="Zhang Q."/>
            <person name="Wang P."/>
            <person name="Xu L."/>
            <person name="Schmidt M.H."/>
            <person name="Jia X."/>
            <person name="Li D."/>
            <person name="Zhu A."/>
            <person name="Guo F."/>
            <person name="Chen W."/>
            <person name="Ni D."/>
            <person name="Usadel B."/>
            <person name="Fernie A.R."/>
            <person name="Wen W."/>
        </authorList>
    </citation>
    <scope>NUCLEOTIDE SEQUENCE [LARGE SCALE GENOMIC DNA]</scope>
    <source>
        <strain evidence="23">cv. G240</strain>
    </source>
</reference>
<dbReference type="Gene3D" id="3.80.10.10">
    <property type="entry name" value="Ribonuclease Inhibitor"/>
    <property type="match status" value="5"/>
</dbReference>
<evidence type="ECO:0000256" key="14">
    <source>
        <dbReference type="ARBA" id="ARBA00022840"/>
    </source>
</evidence>
<feature type="transmembrane region" description="Helical" evidence="20">
    <location>
        <begin position="954"/>
        <end position="976"/>
    </location>
</feature>
<dbReference type="FunFam" id="1.10.510.10:FF:001387">
    <property type="entry name" value="LRR receptor-like serine/threonine-protein kinase FLS2"/>
    <property type="match status" value="1"/>
</dbReference>
<evidence type="ECO:0000256" key="7">
    <source>
        <dbReference type="ARBA" id="ARBA00022614"/>
    </source>
</evidence>
<feature type="domain" description="Protein kinase" evidence="21">
    <location>
        <begin position="1016"/>
        <end position="1308"/>
    </location>
</feature>
<evidence type="ECO:0000256" key="3">
    <source>
        <dbReference type="ARBA" id="ARBA00008684"/>
    </source>
</evidence>
<dbReference type="FunFam" id="3.80.10.10:FF:000676">
    <property type="entry name" value="LRR receptor-like serine/threonine-protein kinase FLS2"/>
    <property type="match status" value="1"/>
</dbReference>
<dbReference type="Pfam" id="PF00560">
    <property type="entry name" value="LRR_1"/>
    <property type="match status" value="9"/>
</dbReference>
<dbReference type="EMBL" id="JACBKZ010000008">
    <property type="protein sequence ID" value="KAF5943454.1"/>
    <property type="molecule type" value="Genomic_DNA"/>
</dbReference>
<evidence type="ECO:0000256" key="15">
    <source>
        <dbReference type="ARBA" id="ARBA00022989"/>
    </source>
</evidence>
<dbReference type="SUPFAM" id="SSF52058">
    <property type="entry name" value="L domain-like"/>
    <property type="match status" value="2"/>
</dbReference>
<dbReference type="Pfam" id="PF13855">
    <property type="entry name" value="LRR_8"/>
    <property type="match status" value="2"/>
</dbReference>
<evidence type="ECO:0000259" key="21">
    <source>
        <dbReference type="PROSITE" id="PS50011"/>
    </source>
</evidence>
<evidence type="ECO:0000256" key="11">
    <source>
        <dbReference type="ARBA" id="ARBA00022737"/>
    </source>
</evidence>
<evidence type="ECO:0000256" key="10">
    <source>
        <dbReference type="ARBA" id="ARBA00022729"/>
    </source>
</evidence>
<evidence type="ECO:0000256" key="1">
    <source>
        <dbReference type="ARBA" id="ARBA00004162"/>
    </source>
</evidence>
<dbReference type="SUPFAM" id="SSF52047">
    <property type="entry name" value="RNI-like"/>
    <property type="match status" value="1"/>
</dbReference>
<keyword evidence="18" id="KW-0325">Glycoprotein</keyword>
<evidence type="ECO:0000256" key="2">
    <source>
        <dbReference type="ARBA" id="ARBA00004479"/>
    </source>
</evidence>
<keyword evidence="11" id="KW-0677">Repeat</keyword>
<keyword evidence="5" id="KW-1003">Cell membrane</keyword>
<evidence type="ECO:0000313" key="23">
    <source>
        <dbReference type="Proteomes" id="UP000593564"/>
    </source>
</evidence>
<dbReference type="InterPro" id="IPR013210">
    <property type="entry name" value="LRR_N_plant-typ"/>
</dbReference>
<keyword evidence="16 20" id="KW-0472">Membrane</keyword>
<dbReference type="Pfam" id="PF08263">
    <property type="entry name" value="LRRNT_2"/>
    <property type="match status" value="1"/>
</dbReference>
<dbReference type="GO" id="GO:0005524">
    <property type="term" value="F:ATP binding"/>
    <property type="evidence" value="ECO:0007669"/>
    <property type="project" value="UniProtKB-KW"/>
</dbReference>
<keyword evidence="9 20" id="KW-0812">Transmembrane</keyword>
<dbReference type="InterPro" id="IPR011009">
    <property type="entry name" value="Kinase-like_dom_sf"/>
</dbReference>
<evidence type="ECO:0000256" key="6">
    <source>
        <dbReference type="ARBA" id="ARBA00022527"/>
    </source>
</evidence>
<evidence type="ECO:0000256" key="9">
    <source>
        <dbReference type="ARBA" id="ARBA00022692"/>
    </source>
</evidence>
<keyword evidence="12" id="KW-0547">Nucleotide-binding</keyword>
<reference evidence="22 23" key="2">
    <citation type="submission" date="2020-07" db="EMBL/GenBank/DDBJ databases">
        <title>Genome assembly of wild tea tree DASZ reveals pedigree and selection history of tea varieties.</title>
        <authorList>
            <person name="Zhang W."/>
        </authorList>
    </citation>
    <scope>NUCLEOTIDE SEQUENCE [LARGE SCALE GENOMIC DNA]</scope>
    <source>
        <strain evidence="23">cv. G240</strain>
        <tissue evidence="22">Leaf</tissue>
    </source>
</reference>
<feature type="compositionally biased region" description="Polar residues" evidence="19">
    <location>
        <begin position="15"/>
        <end position="24"/>
    </location>
</feature>
<name>A0A7J7GVI3_CAMSI</name>
<dbReference type="Pfam" id="PF00069">
    <property type="entry name" value="Pkinase"/>
    <property type="match status" value="1"/>
</dbReference>
<dbReference type="SMART" id="SM00369">
    <property type="entry name" value="LRR_TYP"/>
    <property type="match status" value="14"/>
</dbReference>
<feature type="compositionally biased region" description="Basic and acidic residues" evidence="19">
    <location>
        <begin position="80"/>
        <end position="114"/>
    </location>
</feature>
<keyword evidence="8" id="KW-0808">Transferase</keyword>
<dbReference type="GO" id="GO:0051707">
    <property type="term" value="P:response to other organism"/>
    <property type="evidence" value="ECO:0007669"/>
    <property type="project" value="UniProtKB-ARBA"/>
</dbReference>
<evidence type="ECO:0000313" key="22">
    <source>
        <dbReference type="EMBL" id="KAF5943454.1"/>
    </source>
</evidence>
<dbReference type="FunFam" id="3.80.10.10:FF:000317">
    <property type="entry name" value="Inactive leucine-rich repeat receptor-like protein kinase"/>
    <property type="match status" value="1"/>
</dbReference>
<accession>A0A7J7GVI3</accession>
<keyword evidence="6" id="KW-0723">Serine/threonine-protein kinase</keyword>
<proteinExistence type="inferred from homology"/>
<feature type="compositionally biased region" description="Polar residues" evidence="19">
    <location>
        <begin position="117"/>
        <end position="126"/>
    </location>
</feature>
<evidence type="ECO:0000256" key="12">
    <source>
        <dbReference type="ARBA" id="ARBA00022741"/>
    </source>
</evidence>
<dbReference type="PRINTS" id="PR00019">
    <property type="entry name" value="LEURICHRPT"/>
</dbReference>
<comment type="similarity">
    <text evidence="3">Belongs to the protein kinase superfamily. Ser/Thr protein kinase family.</text>
</comment>
<dbReference type="PROSITE" id="PS50011">
    <property type="entry name" value="PROTEIN_KINASE_DOM"/>
    <property type="match status" value="1"/>
</dbReference>
<dbReference type="PANTHER" id="PTHR48053:SF152">
    <property type="entry name" value="(WILD MALAYSIAN BANANA) HYPOTHETICAL PROTEIN"/>
    <property type="match status" value="1"/>
</dbReference>
<dbReference type="InterPro" id="IPR000719">
    <property type="entry name" value="Prot_kinase_dom"/>
</dbReference>
<keyword evidence="23" id="KW-1185">Reference proteome</keyword>
<dbReference type="Gene3D" id="1.10.510.10">
    <property type="entry name" value="Transferase(Phosphotransferase) domain 1"/>
    <property type="match status" value="1"/>
</dbReference>
<keyword evidence="14" id="KW-0067">ATP-binding</keyword>
<dbReference type="InterPro" id="IPR008271">
    <property type="entry name" value="Ser/Thr_kinase_AS"/>
</dbReference>